<feature type="compositionally biased region" description="Basic and acidic residues" evidence="1">
    <location>
        <begin position="197"/>
        <end position="207"/>
    </location>
</feature>
<feature type="compositionally biased region" description="Polar residues" evidence="1">
    <location>
        <begin position="95"/>
        <end position="111"/>
    </location>
</feature>
<dbReference type="EMBL" id="HBFK01024883">
    <property type="protein sequence ID" value="CAD8748792.1"/>
    <property type="molecule type" value="Transcribed_RNA"/>
</dbReference>
<reference evidence="2" key="1">
    <citation type="submission" date="2021-01" db="EMBL/GenBank/DDBJ databases">
        <authorList>
            <person name="Corre E."/>
            <person name="Pelletier E."/>
            <person name="Niang G."/>
            <person name="Scheremetjew M."/>
            <person name="Finn R."/>
            <person name="Kale V."/>
            <person name="Holt S."/>
            <person name="Cochrane G."/>
            <person name="Meng A."/>
            <person name="Brown T."/>
            <person name="Cohen L."/>
        </authorList>
    </citation>
    <scope>NUCLEOTIDE SEQUENCE</scope>
    <source>
        <strain evidence="2">CCMP441</strain>
    </source>
</reference>
<dbReference type="EMBL" id="HBFK01024882">
    <property type="protein sequence ID" value="CAD8748791.1"/>
    <property type="molecule type" value="Transcribed_RNA"/>
</dbReference>
<evidence type="ECO:0000313" key="2">
    <source>
        <dbReference type="EMBL" id="CAD8748791.1"/>
    </source>
</evidence>
<accession>A0A6T8MC92</accession>
<evidence type="ECO:0000313" key="3">
    <source>
        <dbReference type="EMBL" id="CAD8748792.1"/>
    </source>
</evidence>
<protein>
    <submittedName>
        <fullName evidence="2">Uncharacterized protein</fullName>
    </submittedName>
</protein>
<feature type="region of interest" description="Disordered" evidence="1">
    <location>
        <begin position="95"/>
        <end position="175"/>
    </location>
</feature>
<feature type="region of interest" description="Disordered" evidence="1">
    <location>
        <begin position="192"/>
        <end position="229"/>
    </location>
</feature>
<organism evidence="2">
    <name type="scientific">Hemiselmis andersenii</name>
    <name type="common">Cryptophyte alga</name>
    <dbReference type="NCBI Taxonomy" id="464988"/>
    <lineage>
        <taxon>Eukaryota</taxon>
        <taxon>Cryptophyceae</taxon>
        <taxon>Cryptomonadales</taxon>
        <taxon>Hemiselmidaceae</taxon>
        <taxon>Hemiselmis</taxon>
    </lineage>
</organism>
<sequence>MPFAECSDCHIKHGDLGCATLHRSELRNRIAPLCCECVRKAQASGKLTNSSFAWTSDACAPCRTRRFAKCGGIFQKRTLSSNCTCGLTLAEHSLSAPQQNGTPSKGGTSHLNRVPTAPPTADFQDVPLPNNTEAGPGQPPVPQGAQGVWDIGSPAYGGQSPASNQPGSGGTAIPSEWARFTDVPLPLVDMQVGLDDTPEKPPRKRDASMQQQQQQQQAPPSPPREDRVAQLLSSTREGGGRGRGARPSRSLLGCCGRRGRTRRLFTRGTRASSSKWRVRCSTSSRCVRVCVVLGGDTASHVCLWGSPGVEPGCVGGSCW</sequence>
<dbReference type="AlphaFoldDB" id="A0A6T8MC92"/>
<proteinExistence type="predicted"/>
<name>A0A6T8MC92_HEMAN</name>
<evidence type="ECO:0000256" key="1">
    <source>
        <dbReference type="SAM" id="MobiDB-lite"/>
    </source>
</evidence>
<gene>
    <name evidence="2" type="ORF">HAND1043_LOCUS15288</name>
    <name evidence="3" type="ORF">HAND1043_LOCUS15289</name>
</gene>